<keyword evidence="2" id="KW-0813">Transport</keyword>
<evidence type="ECO:0000313" key="7">
    <source>
        <dbReference type="Proteomes" id="UP001056255"/>
    </source>
</evidence>
<keyword evidence="4 6" id="KW-0067">ATP-binding</keyword>
<dbReference type="InterPro" id="IPR017871">
    <property type="entry name" value="ABC_transporter-like_CS"/>
</dbReference>
<dbReference type="PROSITE" id="PS00211">
    <property type="entry name" value="ABC_TRANSPORTER_1"/>
    <property type="match status" value="1"/>
</dbReference>
<dbReference type="GO" id="GO:0005524">
    <property type="term" value="F:ATP binding"/>
    <property type="evidence" value="ECO:0007669"/>
    <property type="project" value="UniProtKB-KW"/>
</dbReference>
<dbReference type="RefSeq" id="WP_251880958.1">
    <property type="nucleotide sequence ID" value="NZ_CP082276.1"/>
</dbReference>
<organism evidence="6 7">
    <name type="scientific">Grimontia kaedaensis</name>
    <dbReference type="NCBI Taxonomy" id="2872157"/>
    <lineage>
        <taxon>Bacteria</taxon>
        <taxon>Pseudomonadati</taxon>
        <taxon>Pseudomonadota</taxon>
        <taxon>Gammaproteobacteria</taxon>
        <taxon>Vibrionales</taxon>
        <taxon>Vibrionaceae</taxon>
        <taxon>Grimontia</taxon>
    </lineage>
</organism>
<gene>
    <name evidence="6" type="ORF">K6Q96_24115</name>
</gene>
<proteinExistence type="inferred from homology"/>
<dbReference type="Proteomes" id="UP001056255">
    <property type="component" value="Chromosome II"/>
</dbReference>
<evidence type="ECO:0000256" key="2">
    <source>
        <dbReference type="ARBA" id="ARBA00022448"/>
    </source>
</evidence>
<dbReference type="Pfam" id="PF00005">
    <property type="entry name" value="ABC_tran"/>
    <property type="match status" value="1"/>
</dbReference>
<keyword evidence="3" id="KW-0547">Nucleotide-binding</keyword>
<name>A0ABY4X0L7_9GAMM</name>
<feature type="domain" description="ABC transporter" evidence="5">
    <location>
        <begin position="3"/>
        <end position="223"/>
    </location>
</feature>
<dbReference type="PANTHER" id="PTHR42788">
    <property type="entry name" value="TAURINE IMPORT ATP-BINDING PROTEIN-RELATED"/>
    <property type="match status" value="1"/>
</dbReference>
<dbReference type="PROSITE" id="PS50893">
    <property type="entry name" value="ABC_TRANSPORTER_2"/>
    <property type="match status" value="1"/>
</dbReference>
<dbReference type="InterPro" id="IPR003593">
    <property type="entry name" value="AAA+_ATPase"/>
</dbReference>
<dbReference type="InterPro" id="IPR003439">
    <property type="entry name" value="ABC_transporter-like_ATP-bd"/>
</dbReference>
<dbReference type="SMART" id="SM00382">
    <property type="entry name" value="AAA"/>
    <property type="match status" value="1"/>
</dbReference>
<dbReference type="InterPro" id="IPR027417">
    <property type="entry name" value="P-loop_NTPase"/>
</dbReference>
<dbReference type="EMBL" id="CP082276">
    <property type="protein sequence ID" value="USH04793.1"/>
    <property type="molecule type" value="Genomic_DNA"/>
</dbReference>
<dbReference type="SUPFAM" id="SSF52540">
    <property type="entry name" value="P-loop containing nucleoside triphosphate hydrolases"/>
    <property type="match status" value="1"/>
</dbReference>
<evidence type="ECO:0000256" key="1">
    <source>
        <dbReference type="ARBA" id="ARBA00005417"/>
    </source>
</evidence>
<dbReference type="PANTHER" id="PTHR42788:SF19">
    <property type="entry name" value="ALIPHATIC SULFONATES IMPORT ATP-BINDING PROTEIN SSUB 2"/>
    <property type="match status" value="1"/>
</dbReference>
<accession>A0ABY4X0L7</accession>
<protein>
    <submittedName>
        <fullName evidence="6">ABC transporter ATP-binding protein</fullName>
    </submittedName>
</protein>
<reference evidence="6" key="1">
    <citation type="submission" date="2021-08" db="EMBL/GenBank/DDBJ databases">
        <authorList>
            <person name="Sakaguchi M."/>
            <person name="Kikuchi T."/>
            <person name="Urbanczyk H."/>
        </authorList>
    </citation>
    <scope>NUCLEOTIDE SEQUENCE</scope>
    <source>
        <strain evidence="6">020920N</strain>
    </source>
</reference>
<evidence type="ECO:0000313" key="6">
    <source>
        <dbReference type="EMBL" id="USH04793.1"/>
    </source>
</evidence>
<comment type="similarity">
    <text evidence="1">Belongs to the ABC transporter superfamily.</text>
</comment>
<evidence type="ECO:0000256" key="4">
    <source>
        <dbReference type="ARBA" id="ARBA00022840"/>
    </source>
</evidence>
<dbReference type="Gene3D" id="3.40.50.300">
    <property type="entry name" value="P-loop containing nucleotide triphosphate hydrolases"/>
    <property type="match status" value="1"/>
</dbReference>
<dbReference type="InterPro" id="IPR050166">
    <property type="entry name" value="ABC_transporter_ATP-bind"/>
</dbReference>
<sequence>MISITLNIDEKSYGSETPVLGSLRGQIKPGKITAIVGPSGCGKSTLLNMIAGLENSQKGEIGFSNVSEEKPRVGYIFQSPRLMPWLTAEENLELIAGKNNPAIQETLSAMGILDKLDSYPAQLSGGMQRRVSIARAFVYDPELLLLDEPFTSLDAPTADQLRLQLIALWQRQQSTMVFVTHDLREAISLADEIWFLSRPPTEVIHTLSISQPPKRLLSDIQGIQEIDRIASSLLQQHPKLLSGIAHH</sequence>
<evidence type="ECO:0000256" key="3">
    <source>
        <dbReference type="ARBA" id="ARBA00022741"/>
    </source>
</evidence>
<keyword evidence="7" id="KW-1185">Reference proteome</keyword>
<evidence type="ECO:0000259" key="5">
    <source>
        <dbReference type="PROSITE" id="PS50893"/>
    </source>
</evidence>